<evidence type="ECO:0000313" key="3">
    <source>
        <dbReference type="Proteomes" id="UP000747542"/>
    </source>
</evidence>
<gene>
    <name evidence="2" type="primary">FCGBP-L1</name>
    <name evidence="2" type="ORF">Hamer_G016824</name>
</gene>
<accession>A0A8J5K5L9</accession>
<keyword evidence="3" id="KW-1185">Reference proteome</keyword>
<dbReference type="AlphaFoldDB" id="A0A8J5K5L9"/>
<organism evidence="2 3">
    <name type="scientific">Homarus americanus</name>
    <name type="common">American lobster</name>
    <dbReference type="NCBI Taxonomy" id="6706"/>
    <lineage>
        <taxon>Eukaryota</taxon>
        <taxon>Metazoa</taxon>
        <taxon>Ecdysozoa</taxon>
        <taxon>Arthropoda</taxon>
        <taxon>Crustacea</taxon>
        <taxon>Multicrustacea</taxon>
        <taxon>Malacostraca</taxon>
        <taxon>Eumalacostraca</taxon>
        <taxon>Eucarida</taxon>
        <taxon>Decapoda</taxon>
        <taxon>Pleocyemata</taxon>
        <taxon>Astacidea</taxon>
        <taxon>Nephropoidea</taxon>
        <taxon>Nephropidae</taxon>
        <taxon>Homarus</taxon>
    </lineage>
</organism>
<comment type="caution">
    <text evidence="2">The sequence shown here is derived from an EMBL/GenBank/DDBJ whole genome shotgun (WGS) entry which is preliminary data.</text>
</comment>
<sequence>VKYTKHSVMPALHVYAPKVEKNKGWCGLVGTYNGKKDDDFQARDGGLVDVATFAASWNTGVSTTNPKCKDKPDNIKPVCTKTQIKKFKPKCEALLALAKPNCTSPIKPEECVKDMCACVADDEETCFLVIKHTLEQLCGLQECHNEATDLKTRGCYDPQGVYYKEDARFLSECKVNICLQNKFYIFKDAGDQ</sequence>
<dbReference type="PROSITE" id="PS51233">
    <property type="entry name" value="VWFD"/>
    <property type="match status" value="1"/>
</dbReference>
<feature type="non-terminal residue" evidence="2">
    <location>
        <position position="1"/>
    </location>
</feature>
<feature type="non-terminal residue" evidence="2">
    <location>
        <position position="192"/>
    </location>
</feature>
<reference evidence="2" key="1">
    <citation type="journal article" date="2021" name="Sci. Adv.">
        <title>The American lobster genome reveals insights on longevity, neural, and immune adaptations.</title>
        <authorList>
            <person name="Polinski J.M."/>
            <person name="Zimin A.V."/>
            <person name="Clark K.F."/>
            <person name="Kohn A.B."/>
            <person name="Sadowski N."/>
            <person name="Timp W."/>
            <person name="Ptitsyn A."/>
            <person name="Khanna P."/>
            <person name="Romanova D.Y."/>
            <person name="Williams P."/>
            <person name="Greenwood S.J."/>
            <person name="Moroz L.L."/>
            <person name="Walt D.R."/>
            <person name="Bodnar A.G."/>
        </authorList>
    </citation>
    <scope>NUCLEOTIDE SEQUENCE</scope>
    <source>
        <strain evidence="2">GMGI-L3</strain>
    </source>
</reference>
<evidence type="ECO:0000313" key="2">
    <source>
        <dbReference type="EMBL" id="KAG7168191.1"/>
    </source>
</evidence>
<proteinExistence type="predicted"/>
<dbReference type="Proteomes" id="UP000747542">
    <property type="component" value="Unassembled WGS sequence"/>
</dbReference>
<dbReference type="InterPro" id="IPR001846">
    <property type="entry name" value="VWF_type-D"/>
</dbReference>
<name>A0A8J5K5L9_HOMAM</name>
<protein>
    <submittedName>
        <fullName evidence="2">IgGFc-binding protein-like 1</fullName>
    </submittedName>
</protein>
<evidence type="ECO:0000259" key="1">
    <source>
        <dbReference type="PROSITE" id="PS51233"/>
    </source>
</evidence>
<feature type="domain" description="VWFD" evidence="1">
    <location>
        <begin position="1"/>
        <end position="69"/>
    </location>
</feature>
<dbReference type="EMBL" id="JAHLQT010020459">
    <property type="protein sequence ID" value="KAG7168191.1"/>
    <property type="molecule type" value="Genomic_DNA"/>
</dbReference>